<dbReference type="SUPFAM" id="SSF63380">
    <property type="entry name" value="Riboflavin synthase domain-like"/>
    <property type="match status" value="1"/>
</dbReference>
<dbReference type="Pfam" id="PF00970">
    <property type="entry name" value="FAD_binding_6"/>
    <property type="match status" value="1"/>
</dbReference>
<keyword evidence="10" id="KW-0560">Oxidoreductase</keyword>
<dbReference type="OrthoDB" id="370747at2"/>
<sequence>MKPFSRFRLYHWLLAIAFGAAYLTGDDAELAHVWLGYGLIALLAVRLVLAIARSRGFPALLPPAAQWKKPGNALAGKLLTVGLVLGFVSTLTIGVTMIDNRAALSEGLSTVIPATQADDDGDYDEGGGGLLKDADEVHEWLANATLTLVGLHLGWLLLYRRRQAWAMLGGSPTTPAGPAPQPPVGPAPGSRGAANGALALRVAEVRRESADAVSILFDVPAALRPRLAYRAGQFLTLAAPTADGKVWRCYSFSSAPGAPQPRVTVKRVAGGVVSNWLNSELKAGDTLEVLPPAGNFVADGCADDLLLIAAGSGITPVFSLLQDALAHGEGRVHLVYANRDAASAIFAAELERLCATHPDRLSLHHHFDAVSGYLDAAALTALLQDWTHAQAFVCGPAPFMQAAEAALANLGVDAARVHVERFGQVRAPAGAGRAATLQVTLGGQMQNVEARPGEVLLASMERAGLTPPSACRAGSCGACKCKVTAGRVKLRENQVLTDAELAEGWTLACQAEPETERVELRF</sequence>
<organism evidence="19 20">
    <name type="scientific">Crenobacter intestini</name>
    <dbReference type="NCBI Taxonomy" id="2563443"/>
    <lineage>
        <taxon>Bacteria</taxon>
        <taxon>Pseudomonadati</taxon>
        <taxon>Pseudomonadota</taxon>
        <taxon>Betaproteobacteria</taxon>
        <taxon>Neisseriales</taxon>
        <taxon>Neisseriaceae</taxon>
        <taxon>Crenobacter</taxon>
    </lineage>
</organism>
<dbReference type="CDD" id="cd00207">
    <property type="entry name" value="fer2"/>
    <property type="match status" value="1"/>
</dbReference>
<dbReference type="InterPro" id="IPR001709">
    <property type="entry name" value="Flavoprot_Pyr_Nucl_cyt_Rdtase"/>
</dbReference>
<evidence type="ECO:0000256" key="3">
    <source>
        <dbReference type="ARBA" id="ARBA00022475"/>
    </source>
</evidence>
<dbReference type="InterPro" id="IPR001041">
    <property type="entry name" value="2Fe-2S_ferredoxin-type"/>
</dbReference>
<evidence type="ECO:0000256" key="15">
    <source>
        <dbReference type="SAM" id="MobiDB-lite"/>
    </source>
</evidence>
<dbReference type="SUPFAM" id="SSF81342">
    <property type="entry name" value="Transmembrane di-heme cytochromes"/>
    <property type="match status" value="1"/>
</dbReference>
<reference evidence="19 20" key="1">
    <citation type="submission" date="2019-04" db="EMBL/GenBank/DDBJ databases">
        <title>Crenobacter sp. nov.</title>
        <authorList>
            <person name="Shi S."/>
        </authorList>
    </citation>
    <scope>NUCLEOTIDE SEQUENCE [LARGE SCALE GENOMIC DNA]</scope>
    <source>
        <strain evidence="19 20">GY 70310</strain>
    </source>
</reference>
<dbReference type="InterPro" id="IPR050415">
    <property type="entry name" value="MRET"/>
</dbReference>
<dbReference type="GO" id="GO:0009055">
    <property type="term" value="F:electron transfer activity"/>
    <property type="evidence" value="ECO:0007669"/>
    <property type="project" value="InterPro"/>
</dbReference>
<dbReference type="Pfam" id="PF00111">
    <property type="entry name" value="Fer2"/>
    <property type="match status" value="1"/>
</dbReference>
<dbReference type="SUPFAM" id="SSF54292">
    <property type="entry name" value="2Fe-2S ferredoxin-like"/>
    <property type="match status" value="1"/>
</dbReference>
<evidence type="ECO:0000256" key="2">
    <source>
        <dbReference type="ARBA" id="ARBA00004651"/>
    </source>
</evidence>
<dbReference type="InterPro" id="IPR039261">
    <property type="entry name" value="FNR_nucleotide-bd"/>
</dbReference>
<dbReference type="PRINTS" id="PR00410">
    <property type="entry name" value="PHEHYDRXLASE"/>
</dbReference>
<evidence type="ECO:0000256" key="10">
    <source>
        <dbReference type="ARBA" id="ARBA00023002"/>
    </source>
</evidence>
<dbReference type="PROSITE" id="PS00197">
    <property type="entry name" value="2FE2S_FER_1"/>
    <property type="match status" value="1"/>
</dbReference>
<dbReference type="SUPFAM" id="SSF52343">
    <property type="entry name" value="Ferredoxin reductase-like, C-terminal NADP-linked domain"/>
    <property type="match status" value="1"/>
</dbReference>
<evidence type="ECO:0000256" key="9">
    <source>
        <dbReference type="ARBA" id="ARBA00022989"/>
    </source>
</evidence>
<dbReference type="Gene3D" id="3.10.20.30">
    <property type="match status" value="1"/>
</dbReference>
<keyword evidence="5 16" id="KW-0812">Transmembrane</keyword>
<feature type="domain" description="2Fe-2S ferredoxin-type" evidence="17">
    <location>
        <begin position="435"/>
        <end position="522"/>
    </location>
</feature>
<dbReference type="InterPro" id="IPR016174">
    <property type="entry name" value="Di-haem_cyt_TM"/>
</dbReference>
<dbReference type="AlphaFoldDB" id="A0A4V4N754"/>
<evidence type="ECO:0000256" key="8">
    <source>
        <dbReference type="ARBA" id="ARBA00022827"/>
    </source>
</evidence>
<feature type="region of interest" description="Disordered" evidence="15">
    <location>
        <begin position="171"/>
        <end position="191"/>
    </location>
</feature>
<evidence type="ECO:0000313" key="19">
    <source>
        <dbReference type="EMBL" id="TIC78593.1"/>
    </source>
</evidence>
<keyword evidence="11" id="KW-0408">Iron</keyword>
<accession>A0A4V4N754</accession>
<evidence type="ECO:0000256" key="16">
    <source>
        <dbReference type="SAM" id="Phobius"/>
    </source>
</evidence>
<keyword evidence="12" id="KW-0411">Iron-sulfur</keyword>
<evidence type="ECO:0000313" key="20">
    <source>
        <dbReference type="Proteomes" id="UP000308891"/>
    </source>
</evidence>
<dbReference type="GO" id="GO:0050660">
    <property type="term" value="F:flavin adenine dinucleotide binding"/>
    <property type="evidence" value="ECO:0007669"/>
    <property type="project" value="TreeGrafter"/>
</dbReference>
<dbReference type="PANTHER" id="PTHR47354:SF8">
    <property type="entry name" value="1,2-PHENYLACETYL-COA EPOXIDASE, SUBUNIT E"/>
    <property type="match status" value="1"/>
</dbReference>
<feature type="transmembrane region" description="Helical" evidence="16">
    <location>
        <begin position="7"/>
        <end position="25"/>
    </location>
</feature>
<name>A0A4V4N754_9NEIS</name>
<evidence type="ECO:0000256" key="12">
    <source>
        <dbReference type="ARBA" id="ARBA00023014"/>
    </source>
</evidence>
<keyword evidence="4" id="KW-0285">Flavoprotein</keyword>
<dbReference type="EMBL" id="STGJ01000024">
    <property type="protein sequence ID" value="TIC78593.1"/>
    <property type="molecule type" value="Genomic_DNA"/>
</dbReference>
<comment type="cofactor">
    <cofactor evidence="14">
        <name>[2Fe-2S] cluster</name>
        <dbReference type="ChEBI" id="CHEBI:190135"/>
    </cofactor>
</comment>
<keyword evidence="6" id="KW-0001">2Fe-2S</keyword>
<keyword evidence="13 16" id="KW-0472">Membrane</keyword>
<evidence type="ECO:0000256" key="4">
    <source>
        <dbReference type="ARBA" id="ARBA00022630"/>
    </source>
</evidence>
<dbReference type="PROSITE" id="PS51384">
    <property type="entry name" value="FAD_FR"/>
    <property type="match status" value="1"/>
</dbReference>
<evidence type="ECO:0000259" key="18">
    <source>
        <dbReference type="PROSITE" id="PS51384"/>
    </source>
</evidence>
<keyword evidence="20" id="KW-1185">Reference proteome</keyword>
<dbReference type="InterPro" id="IPR006058">
    <property type="entry name" value="2Fe2S_fd_BS"/>
</dbReference>
<dbReference type="GO" id="GO:0046872">
    <property type="term" value="F:metal ion binding"/>
    <property type="evidence" value="ECO:0007669"/>
    <property type="project" value="UniProtKB-KW"/>
</dbReference>
<feature type="domain" description="FAD-binding FR-type" evidence="18">
    <location>
        <begin position="195"/>
        <end position="299"/>
    </location>
</feature>
<dbReference type="Gene3D" id="3.40.50.80">
    <property type="entry name" value="Nucleotide-binding domain of ferredoxin-NADP reductase (FNR) module"/>
    <property type="match status" value="1"/>
</dbReference>
<protein>
    <submittedName>
        <fullName evidence="19">2Fe-2S iron-sulfur cluster binding domain-containing protein</fullName>
    </submittedName>
</protein>
<evidence type="ECO:0000256" key="14">
    <source>
        <dbReference type="ARBA" id="ARBA00034078"/>
    </source>
</evidence>
<dbReference type="GO" id="GO:0022904">
    <property type="term" value="P:respiratory electron transport chain"/>
    <property type="evidence" value="ECO:0007669"/>
    <property type="project" value="InterPro"/>
</dbReference>
<dbReference type="Gene3D" id="2.40.30.10">
    <property type="entry name" value="Translation factors"/>
    <property type="match status" value="1"/>
</dbReference>
<dbReference type="InterPro" id="IPR017938">
    <property type="entry name" value="Riboflavin_synthase-like_b-brl"/>
</dbReference>
<dbReference type="GO" id="GO:0016491">
    <property type="term" value="F:oxidoreductase activity"/>
    <property type="evidence" value="ECO:0007669"/>
    <property type="project" value="UniProtKB-KW"/>
</dbReference>
<evidence type="ECO:0000256" key="7">
    <source>
        <dbReference type="ARBA" id="ARBA00022723"/>
    </source>
</evidence>
<comment type="subcellular location">
    <subcellularLocation>
        <location evidence="2">Cell membrane</location>
        <topology evidence="2">Multi-pass membrane protein</topology>
    </subcellularLocation>
</comment>
<evidence type="ECO:0000259" key="17">
    <source>
        <dbReference type="PROSITE" id="PS51085"/>
    </source>
</evidence>
<dbReference type="InterPro" id="IPR011577">
    <property type="entry name" value="Cyt_b561_bac/Ni-Hgenase"/>
</dbReference>
<keyword evidence="7" id="KW-0479">Metal-binding</keyword>
<gene>
    <name evidence="19" type="ORF">E5K04_15460</name>
</gene>
<keyword evidence="3" id="KW-1003">Cell membrane</keyword>
<comment type="caution">
    <text evidence="19">The sequence shown here is derived from an EMBL/GenBank/DDBJ whole genome shotgun (WGS) entry which is preliminary data.</text>
</comment>
<dbReference type="Pfam" id="PF01292">
    <property type="entry name" value="Ni_hydr_CYTB"/>
    <property type="match status" value="1"/>
</dbReference>
<dbReference type="Pfam" id="PF00175">
    <property type="entry name" value="NAD_binding_1"/>
    <property type="match status" value="1"/>
</dbReference>
<dbReference type="PANTHER" id="PTHR47354">
    <property type="entry name" value="NADH OXIDOREDUCTASE HCR"/>
    <property type="match status" value="1"/>
</dbReference>
<feature type="compositionally biased region" description="Pro residues" evidence="15">
    <location>
        <begin position="175"/>
        <end position="186"/>
    </location>
</feature>
<evidence type="ECO:0000256" key="13">
    <source>
        <dbReference type="ARBA" id="ARBA00023136"/>
    </source>
</evidence>
<dbReference type="PRINTS" id="PR00371">
    <property type="entry name" value="FPNCR"/>
</dbReference>
<proteinExistence type="predicted"/>
<dbReference type="InterPro" id="IPR008333">
    <property type="entry name" value="Cbr1-like_FAD-bd_dom"/>
</dbReference>
<dbReference type="GO" id="GO:0005886">
    <property type="term" value="C:plasma membrane"/>
    <property type="evidence" value="ECO:0007669"/>
    <property type="project" value="UniProtKB-SubCell"/>
</dbReference>
<dbReference type="PROSITE" id="PS51085">
    <property type="entry name" value="2FE2S_FER_2"/>
    <property type="match status" value="1"/>
</dbReference>
<keyword evidence="9 16" id="KW-1133">Transmembrane helix</keyword>
<keyword evidence="8" id="KW-0274">FAD</keyword>
<feature type="transmembrane region" description="Helical" evidence="16">
    <location>
        <begin position="31"/>
        <end position="52"/>
    </location>
</feature>
<dbReference type="RefSeq" id="WP_136555750.1">
    <property type="nucleotide sequence ID" value="NZ_STGJ01000024.1"/>
</dbReference>
<dbReference type="InterPro" id="IPR036010">
    <property type="entry name" value="2Fe-2S_ferredoxin-like_sf"/>
</dbReference>
<evidence type="ECO:0000256" key="5">
    <source>
        <dbReference type="ARBA" id="ARBA00022692"/>
    </source>
</evidence>
<dbReference type="InterPro" id="IPR012675">
    <property type="entry name" value="Beta-grasp_dom_sf"/>
</dbReference>
<dbReference type="Gene3D" id="1.20.950.20">
    <property type="entry name" value="Transmembrane di-heme cytochromes, Chain C"/>
    <property type="match status" value="1"/>
</dbReference>
<comment type="cofactor">
    <cofactor evidence="1">
        <name>FAD</name>
        <dbReference type="ChEBI" id="CHEBI:57692"/>
    </cofactor>
</comment>
<feature type="transmembrane region" description="Helical" evidence="16">
    <location>
        <begin position="73"/>
        <end position="98"/>
    </location>
</feature>
<evidence type="ECO:0000256" key="1">
    <source>
        <dbReference type="ARBA" id="ARBA00001974"/>
    </source>
</evidence>
<evidence type="ECO:0000256" key="11">
    <source>
        <dbReference type="ARBA" id="ARBA00023004"/>
    </source>
</evidence>
<feature type="transmembrane region" description="Helical" evidence="16">
    <location>
        <begin position="140"/>
        <end position="159"/>
    </location>
</feature>
<dbReference type="CDD" id="cd06214">
    <property type="entry name" value="PA_degradation_oxidoreductase_like"/>
    <property type="match status" value="1"/>
</dbReference>
<dbReference type="GO" id="GO:0051537">
    <property type="term" value="F:2 iron, 2 sulfur cluster binding"/>
    <property type="evidence" value="ECO:0007669"/>
    <property type="project" value="UniProtKB-KW"/>
</dbReference>
<dbReference type="Proteomes" id="UP000308891">
    <property type="component" value="Unassembled WGS sequence"/>
</dbReference>
<dbReference type="InterPro" id="IPR017927">
    <property type="entry name" value="FAD-bd_FR_type"/>
</dbReference>
<evidence type="ECO:0000256" key="6">
    <source>
        <dbReference type="ARBA" id="ARBA00022714"/>
    </source>
</evidence>
<dbReference type="InterPro" id="IPR001433">
    <property type="entry name" value="OxRdtase_FAD/NAD-bd"/>
</dbReference>